<evidence type="ECO:0000256" key="3">
    <source>
        <dbReference type="ARBA" id="ARBA00022679"/>
    </source>
</evidence>
<keyword evidence="7" id="KW-0902">Two-component regulatory system</keyword>
<dbReference type="OrthoDB" id="3534856at2"/>
<evidence type="ECO:0000313" key="10">
    <source>
        <dbReference type="EMBL" id="BAU31738.1"/>
    </source>
</evidence>
<dbReference type="SUPFAM" id="SSF55874">
    <property type="entry name" value="ATPase domain of HSP90 chaperone/DNA topoisomerase II/histidine kinase"/>
    <property type="match status" value="1"/>
</dbReference>
<dbReference type="InterPro" id="IPR050482">
    <property type="entry name" value="Sensor_HK_TwoCompSys"/>
</dbReference>
<dbReference type="Proteomes" id="UP000218965">
    <property type="component" value="Chromosome"/>
</dbReference>
<dbReference type="EMBL" id="AP017315">
    <property type="protein sequence ID" value="BAU31738.1"/>
    <property type="molecule type" value="Genomic_DNA"/>
</dbReference>
<keyword evidence="6 9" id="KW-1133">Transmembrane helix</keyword>
<dbReference type="AlphaFoldDB" id="A0A0U4WV84"/>
<dbReference type="InterPro" id="IPR036890">
    <property type="entry name" value="HATPase_C_sf"/>
</dbReference>
<evidence type="ECO:0000256" key="4">
    <source>
        <dbReference type="ARBA" id="ARBA00022692"/>
    </source>
</evidence>
<feature type="transmembrane region" description="Helical" evidence="9">
    <location>
        <begin position="120"/>
        <end position="138"/>
    </location>
</feature>
<dbReference type="GO" id="GO:0000160">
    <property type="term" value="P:phosphorelay signal transduction system"/>
    <property type="evidence" value="ECO:0007669"/>
    <property type="project" value="UniProtKB-KW"/>
</dbReference>
<feature type="transmembrane region" description="Helical" evidence="9">
    <location>
        <begin position="145"/>
        <end position="165"/>
    </location>
</feature>
<evidence type="ECO:0000256" key="8">
    <source>
        <dbReference type="ARBA" id="ARBA00023136"/>
    </source>
</evidence>
<comment type="subcellular location">
    <subcellularLocation>
        <location evidence="1">Cell membrane</location>
        <topology evidence="1">Multi-pass membrane protein</topology>
    </subcellularLocation>
</comment>
<feature type="transmembrane region" description="Helical" evidence="9">
    <location>
        <begin position="65"/>
        <end position="84"/>
    </location>
</feature>
<name>A0A0U4WV84_9MICO</name>
<evidence type="ECO:0000256" key="6">
    <source>
        <dbReference type="ARBA" id="ARBA00022989"/>
    </source>
</evidence>
<feature type="transmembrane region" description="Helical" evidence="9">
    <location>
        <begin position="91"/>
        <end position="114"/>
    </location>
</feature>
<feature type="transmembrane region" description="Helical" evidence="9">
    <location>
        <begin position="39"/>
        <end position="59"/>
    </location>
</feature>
<evidence type="ECO:0000256" key="1">
    <source>
        <dbReference type="ARBA" id="ARBA00004651"/>
    </source>
</evidence>
<dbReference type="PANTHER" id="PTHR24421:SF37">
    <property type="entry name" value="SENSOR HISTIDINE KINASE NARS"/>
    <property type="match status" value="1"/>
</dbReference>
<gene>
    <name evidence="10" type="ORF">MalAC0309_0872</name>
</gene>
<sequence>MPSDQVPSAPPSETFASLPAPRGVTAAGLVRGLSAAMRWIGPVSVLLVLAVIGETAVVLEHGPASVPLVLTLLPVLVTSLALAVRPSVVTMVTHLGVGLTIGTAYAALATSFAAPLGDRSGFLVEGAAVALIFVGALGTRGVGGIGWILAGLGVGTVAIALGAVIAGETPRFSPDRIIDAFIMMFAFAVVDIGWRRSGGRLPAFRDLARETRRADERRRRERSAAAVVHDTVLSDLAAIAHGDGTLDEGMRARIRTDLTRLEGASTSDTGTVSILPREGTFGRALLGLVEDYRWRGGRIDLVGTDLLTDDALAPVVAEALHSAVAATLDNVRRHASATHVELTLGGDDDRLTVLIVDDGLGFDVDAVAIDRLGLRESIIGRMERAGGSARIWSSEAGTTVLLSGPRATAEAER</sequence>
<evidence type="ECO:0000256" key="7">
    <source>
        <dbReference type="ARBA" id="ARBA00023012"/>
    </source>
</evidence>
<keyword evidence="5" id="KW-0418">Kinase</keyword>
<evidence type="ECO:0000256" key="5">
    <source>
        <dbReference type="ARBA" id="ARBA00022777"/>
    </source>
</evidence>
<dbReference type="GO" id="GO:0005886">
    <property type="term" value="C:plasma membrane"/>
    <property type="evidence" value="ECO:0007669"/>
    <property type="project" value="UniProtKB-SubCell"/>
</dbReference>
<proteinExistence type="predicted"/>
<dbReference type="KEGG" id="malk:MalAC0309_0872"/>
<feature type="transmembrane region" description="Helical" evidence="9">
    <location>
        <begin position="177"/>
        <end position="194"/>
    </location>
</feature>
<keyword evidence="2" id="KW-1003">Cell membrane</keyword>
<dbReference type="Gene3D" id="3.30.565.10">
    <property type="entry name" value="Histidine kinase-like ATPase, C-terminal domain"/>
    <property type="match status" value="1"/>
</dbReference>
<dbReference type="RefSeq" id="WP_150129188.1">
    <property type="nucleotide sequence ID" value="NZ_AP017315.1"/>
</dbReference>
<organism evidence="10 11">
    <name type="scientific">Microcella alkaliphila</name>
    <dbReference type="NCBI Taxonomy" id="279828"/>
    <lineage>
        <taxon>Bacteria</taxon>
        <taxon>Bacillati</taxon>
        <taxon>Actinomycetota</taxon>
        <taxon>Actinomycetes</taxon>
        <taxon>Micrococcales</taxon>
        <taxon>Microbacteriaceae</taxon>
        <taxon>Microcella</taxon>
    </lineage>
</organism>
<evidence type="ECO:0000256" key="9">
    <source>
        <dbReference type="SAM" id="Phobius"/>
    </source>
</evidence>
<protein>
    <submittedName>
        <fullName evidence="10">Two-component system sensor protein</fullName>
    </submittedName>
</protein>
<dbReference type="GO" id="GO:0016301">
    <property type="term" value="F:kinase activity"/>
    <property type="evidence" value="ECO:0007669"/>
    <property type="project" value="UniProtKB-KW"/>
</dbReference>
<reference evidence="11" key="1">
    <citation type="submission" date="2015-12" db="EMBL/GenBank/DDBJ databases">
        <authorList>
            <person name="Shamseldin A."/>
            <person name="Moawad H."/>
            <person name="Abd El-Rahim W.M."/>
            <person name="Sadowsky M.J."/>
        </authorList>
    </citation>
    <scope>NUCLEOTIDE SEQUENCE [LARGE SCALE GENOMIC DNA]</scope>
    <source>
        <strain evidence="11">JAM AC0309</strain>
    </source>
</reference>
<evidence type="ECO:0000313" key="11">
    <source>
        <dbReference type="Proteomes" id="UP000218965"/>
    </source>
</evidence>
<keyword evidence="3" id="KW-0808">Transferase</keyword>
<keyword evidence="8 9" id="KW-0472">Membrane</keyword>
<keyword evidence="4 9" id="KW-0812">Transmembrane</keyword>
<reference evidence="10 11" key="2">
    <citation type="submission" date="2016-01" db="EMBL/GenBank/DDBJ databases">
        <title>Microcella alkaliphila JAM AC0309 whole genome shotgun sequence.</title>
        <authorList>
            <person name="Kurata A."/>
            <person name="Hirose Y."/>
            <person name="Kishimoto N."/>
            <person name="Kobayashi T."/>
        </authorList>
    </citation>
    <scope>NUCLEOTIDE SEQUENCE [LARGE SCALE GENOMIC DNA]</scope>
    <source>
        <strain evidence="10 11">JAM AC0309</strain>
    </source>
</reference>
<evidence type="ECO:0000256" key="2">
    <source>
        <dbReference type="ARBA" id="ARBA00022475"/>
    </source>
</evidence>
<dbReference type="PANTHER" id="PTHR24421">
    <property type="entry name" value="NITRATE/NITRITE SENSOR PROTEIN NARX-RELATED"/>
    <property type="match status" value="1"/>
</dbReference>
<accession>A0A0U4WV84</accession>